<dbReference type="PANTHER" id="PTHR12526">
    <property type="entry name" value="GLYCOSYLTRANSFERASE"/>
    <property type="match status" value="1"/>
</dbReference>
<name>F0VYQ7_9STRA</name>
<dbReference type="CDD" id="cd03801">
    <property type="entry name" value="GT4_PimA-like"/>
    <property type="match status" value="1"/>
</dbReference>
<dbReference type="AlphaFoldDB" id="F0VYQ7"/>
<dbReference type="HOGENOM" id="CLU_028014_2_1_1"/>
<dbReference type="PANTHER" id="PTHR12526:SF584">
    <property type="entry name" value="GLYCOSYLTRANSFERASE"/>
    <property type="match status" value="1"/>
</dbReference>
<evidence type="ECO:0000313" key="1">
    <source>
        <dbReference type="EMBL" id="CCA13921.1"/>
    </source>
</evidence>
<reference evidence="1" key="1">
    <citation type="journal article" date="2011" name="PLoS Biol.">
        <title>Gene gain and loss during evolution of obligate parasitism in the white rust pathogen of Arabidopsis thaliana.</title>
        <authorList>
            <person name="Kemen E."/>
            <person name="Gardiner A."/>
            <person name="Schultz-Larsen T."/>
            <person name="Kemen A.C."/>
            <person name="Balmuth A.L."/>
            <person name="Robert-Seilaniantz A."/>
            <person name="Bailey K."/>
            <person name="Holub E."/>
            <person name="Studholme D.J."/>
            <person name="Maclean D."/>
            <person name="Jones J.D."/>
        </authorList>
    </citation>
    <scope>NUCLEOTIDE SEQUENCE</scope>
</reference>
<organism evidence="1">
    <name type="scientific">Albugo laibachii Nc14</name>
    <dbReference type="NCBI Taxonomy" id="890382"/>
    <lineage>
        <taxon>Eukaryota</taxon>
        <taxon>Sar</taxon>
        <taxon>Stramenopiles</taxon>
        <taxon>Oomycota</taxon>
        <taxon>Peronosporomycetes</taxon>
        <taxon>Albuginales</taxon>
        <taxon>Albuginaceae</taxon>
        <taxon>Albugo</taxon>
    </lineage>
</organism>
<dbReference type="SUPFAM" id="SSF53756">
    <property type="entry name" value="UDP-Glycosyltransferase/glycogen phosphorylase"/>
    <property type="match status" value="1"/>
</dbReference>
<accession>F0VYQ7</accession>
<gene>
    <name evidence="1" type="primary">AlNc14C1G59</name>
    <name evidence="1" type="ORF">ALNC14_000640</name>
</gene>
<dbReference type="Gene3D" id="3.40.50.2000">
    <property type="entry name" value="Glycogen Phosphorylase B"/>
    <property type="match status" value="1"/>
</dbReference>
<protein>
    <submittedName>
        <fullName evidence="1">Uncharacterized protein AlNc14C1G59</fullName>
    </submittedName>
</protein>
<proteinExistence type="predicted"/>
<dbReference type="EMBL" id="FR824046">
    <property type="protein sequence ID" value="CCA13921.1"/>
    <property type="molecule type" value="Genomic_DNA"/>
</dbReference>
<reference evidence="1" key="2">
    <citation type="submission" date="2011-02" db="EMBL/GenBank/DDBJ databases">
        <authorList>
            <person name="MacLean D."/>
        </authorList>
    </citation>
    <scope>NUCLEOTIDE SEQUENCE</scope>
</reference>
<sequence length="458" mass="52528">MSTSWYLTLEMKRPKHSTQSSVIKDAPNENHLMKVFQKSKRKVILVGPVWPESTSSAAGVRSSDMLEILQRGGYNVSCVSSSKLNHHTEQLIQTRRIHCIHADPNSSTFESILIETVPDIIILDRFIAEELLDLQDLHFLRKAREHLVRKSKVDNLEDLICPNVDVFPVESQVIRELASIHRSDLTLFVSGAEKELLTERFQIDDNLLARCDYFQSKSLSVDTIAGFEERKHIAFIGNFKHAPNYNGMSWFKQSILPAFRKQMLSSIEDVEIHVYGAYADTHRVKKLEDAALGMKVLGFAPNIHETLRQYRLTIAPLRFGAGIKGKIIESWAAGTPCISSCIGAEGMQLRLTVSTSGGSIANDEMSFAKAMREYYNNQQLWNSAQKHGFKISKERYNWDRNAEKFLSLLEHRLEQKRTQDRRESDNWIGRILWSEKYRASEYMSRYLREKKAGKNDSV</sequence>
<dbReference type="Pfam" id="PF13692">
    <property type="entry name" value="Glyco_trans_1_4"/>
    <property type="match status" value="1"/>
</dbReference>